<keyword evidence="3" id="KW-1185">Reference proteome</keyword>
<dbReference type="EMBL" id="OX395126">
    <property type="protein sequence ID" value="CAI5763975.1"/>
    <property type="molecule type" value="Genomic_DNA"/>
</dbReference>
<evidence type="ECO:0000256" key="1">
    <source>
        <dbReference type="SAM" id="MobiDB-lite"/>
    </source>
</evidence>
<feature type="compositionally biased region" description="Basic residues" evidence="1">
    <location>
        <begin position="96"/>
        <end position="106"/>
    </location>
</feature>
<dbReference type="AlphaFoldDB" id="A0AA35NWE4"/>
<feature type="region of interest" description="Disordered" evidence="1">
    <location>
        <begin position="94"/>
        <end position="164"/>
    </location>
</feature>
<gene>
    <name evidence="2" type="ORF">PODLI_1B034494</name>
</gene>
<sequence length="164" mass="18174">MLEKPRARLAKRYVTSKELPWRLARELLTHASLFGRKRSVISVTARLNQSNDKRIDATGVLVGSMWGEEHGMWARGQCGGCGEARRRVFLVSESGRRRRPSARSRRLLSSNSAAAILARQKPRGTAAGHRQRQRSAGREAGARERGGQLASHPRPKPGHAPAVR</sequence>
<proteinExistence type="predicted"/>
<accession>A0AA35NWE4</accession>
<evidence type="ECO:0000313" key="2">
    <source>
        <dbReference type="EMBL" id="CAI5763975.1"/>
    </source>
</evidence>
<feature type="compositionally biased region" description="Low complexity" evidence="1">
    <location>
        <begin position="107"/>
        <end position="119"/>
    </location>
</feature>
<reference evidence="2" key="1">
    <citation type="submission" date="2022-12" db="EMBL/GenBank/DDBJ databases">
        <authorList>
            <person name="Alioto T."/>
            <person name="Alioto T."/>
            <person name="Gomez Garrido J."/>
        </authorList>
    </citation>
    <scope>NUCLEOTIDE SEQUENCE</scope>
</reference>
<organism evidence="2 3">
    <name type="scientific">Podarcis lilfordi</name>
    <name type="common">Lilford's wall lizard</name>
    <dbReference type="NCBI Taxonomy" id="74358"/>
    <lineage>
        <taxon>Eukaryota</taxon>
        <taxon>Metazoa</taxon>
        <taxon>Chordata</taxon>
        <taxon>Craniata</taxon>
        <taxon>Vertebrata</taxon>
        <taxon>Euteleostomi</taxon>
        <taxon>Lepidosauria</taxon>
        <taxon>Squamata</taxon>
        <taxon>Bifurcata</taxon>
        <taxon>Unidentata</taxon>
        <taxon>Episquamata</taxon>
        <taxon>Laterata</taxon>
        <taxon>Lacertibaenia</taxon>
        <taxon>Lacertidae</taxon>
        <taxon>Podarcis</taxon>
    </lineage>
</organism>
<evidence type="ECO:0000313" key="3">
    <source>
        <dbReference type="Proteomes" id="UP001178461"/>
    </source>
</evidence>
<dbReference type="Proteomes" id="UP001178461">
    <property type="component" value="Chromosome 1"/>
</dbReference>
<feature type="compositionally biased region" description="Basic and acidic residues" evidence="1">
    <location>
        <begin position="136"/>
        <end position="146"/>
    </location>
</feature>
<protein>
    <submittedName>
        <fullName evidence="2">Uncharacterized protein</fullName>
    </submittedName>
</protein>
<name>A0AA35NWE4_9SAUR</name>